<dbReference type="RefSeq" id="XP_022102194.1">
    <property type="nucleotide sequence ID" value="XM_022246502.1"/>
</dbReference>
<evidence type="ECO:0000313" key="3">
    <source>
        <dbReference type="RefSeq" id="XP_022102194.1"/>
    </source>
</evidence>
<accession>A0A8B7Z950</accession>
<feature type="compositionally biased region" description="Basic and acidic residues" evidence="1">
    <location>
        <begin position="119"/>
        <end position="135"/>
    </location>
</feature>
<evidence type="ECO:0000313" key="2">
    <source>
        <dbReference type="Proteomes" id="UP000694845"/>
    </source>
</evidence>
<feature type="region of interest" description="Disordered" evidence="1">
    <location>
        <begin position="75"/>
        <end position="135"/>
    </location>
</feature>
<dbReference type="OMA" id="IMSAEFD"/>
<name>A0A8B7Z950_ACAPL</name>
<feature type="region of interest" description="Disordered" evidence="1">
    <location>
        <begin position="207"/>
        <end position="229"/>
    </location>
</feature>
<reference evidence="3" key="1">
    <citation type="submission" date="2025-08" db="UniProtKB">
        <authorList>
            <consortium name="RefSeq"/>
        </authorList>
    </citation>
    <scope>IDENTIFICATION</scope>
</reference>
<protein>
    <submittedName>
        <fullName evidence="3">Uncharacterized protein LOC110985464</fullName>
    </submittedName>
</protein>
<dbReference type="KEGG" id="aplc:110985464"/>
<sequence length="428" mass="48190">MSRSNSKACPKFRSNQNLMDDLGVFEEICTCNWRPGLVHRAGQIATPEFCTSTHQAWSTPLAGWFNSLPLGILRPSPPVSIDRGGRSSTPRKPATNNSKLARSGQTPTKPSTKSAGNQRAERNEAPFKHRQETSEYIKEYREKNVLRLVGSDGSRINDGNLAFGKTLPDPYAFKSEEFRKMYSRLREYLMKRPKRQHAAGVPLAEQHRFASPPSENTAEKEQPTSQFSISDEVRTNFSDIFSPTFQRPKVDMFFRPYICGSGSIQTPAKLRYSHSADRTGSLPSIHREPDAVQFPMPAYVVTESGNFYQEDKIGSSSKLGVATPMDLRLLEPKSASGSRQKSNRGKTKPNIMSAEFDTAMIQFLQKAKQNLERVREERIKKESLDKCRLMSRRGKKNDFVVTSGKQRTVKSNTTVTDVRRIKLGVSQS</sequence>
<dbReference type="OrthoDB" id="10356532at2759"/>
<feature type="compositionally biased region" description="Polar residues" evidence="1">
    <location>
        <begin position="86"/>
        <end position="117"/>
    </location>
</feature>
<dbReference type="AlphaFoldDB" id="A0A8B7Z950"/>
<gene>
    <name evidence="3" type="primary">LOC110985464</name>
</gene>
<feature type="region of interest" description="Disordered" evidence="1">
    <location>
        <begin position="330"/>
        <end position="349"/>
    </location>
</feature>
<proteinExistence type="predicted"/>
<dbReference type="Proteomes" id="UP000694845">
    <property type="component" value="Unplaced"/>
</dbReference>
<dbReference type="GeneID" id="110985464"/>
<organism evidence="2 3">
    <name type="scientific">Acanthaster planci</name>
    <name type="common">Crown-of-thorns starfish</name>
    <dbReference type="NCBI Taxonomy" id="133434"/>
    <lineage>
        <taxon>Eukaryota</taxon>
        <taxon>Metazoa</taxon>
        <taxon>Echinodermata</taxon>
        <taxon>Eleutherozoa</taxon>
        <taxon>Asterozoa</taxon>
        <taxon>Asteroidea</taxon>
        <taxon>Valvatacea</taxon>
        <taxon>Valvatida</taxon>
        <taxon>Acanthasteridae</taxon>
        <taxon>Acanthaster</taxon>
    </lineage>
</organism>
<keyword evidence="2" id="KW-1185">Reference proteome</keyword>
<evidence type="ECO:0000256" key="1">
    <source>
        <dbReference type="SAM" id="MobiDB-lite"/>
    </source>
</evidence>